<sequence length="466" mass="50484">MTAPASLAGLPATCFQGIVPAAIATCSRAGEPNVTYLSHVHQVDDRRVALSCQFFNKTKRNVLEHPHATVLLLDPLTLDSWRLRLRYDHAETDGPLFDRMALRIQAIASHTGMAGVFRLLSADVYEVLGVERLDGFLMPPDPMLDAERAPPIASGPLTELRGLQAVSERINRATDLEALLSGAMAALDELLGFQHAMVLVPCEAGHLVALASRGYGPGGIGAEVALGAGIIGTVAERRRMIRVAGVGGELRYGRAIRGRVAEAGDAAGLAPEIPLPGLPDAQAQLALPLLVGDRLVGVLAVESRDPLQFDEWDEAFLQIVANQIAMGMDRMAALEEDAAPAATPAPLPPPARATQAARRRTLVYYRNDDCVFVDGEYLIRNVPGKILWKVLGLHRAEGRIEFTNRELRLDPGLGLPPVKDNLESRLILLRRRLAEKCPDVRLVPVRRGRFALELDCALDLVEKECA</sequence>
<dbReference type="HOGENOM" id="CLU_050194_0_0_7"/>
<organism evidence="2 3">
    <name type="scientific">Anaeromyxobacter dehalogenans (strain ATCC BAA-258 / DSM 21875 / 2CP-1)</name>
    <dbReference type="NCBI Taxonomy" id="455488"/>
    <lineage>
        <taxon>Bacteria</taxon>
        <taxon>Pseudomonadati</taxon>
        <taxon>Myxococcota</taxon>
        <taxon>Myxococcia</taxon>
        <taxon>Myxococcales</taxon>
        <taxon>Cystobacterineae</taxon>
        <taxon>Anaeromyxobacteraceae</taxon>
        <taxon>Anaeromyxobacter</taxon>
    </lineage>
</organism>
<dbReference type="Gene3D" id="2.30.110.10">
    <property type="entry name" value="Electron Transport, Fmn-binding Protein, Chain A"/>
    <property type="match status" value="1"/>
</dbReference>
<dbReference type="SUPFAM" id="SSF55781">
    <property type="entry name" value="GAF domain-like"/>
    <property type="match status" value="1"/>
</dbReference>
<dbReference type="InterPro" id="IPR011576">
    <property type="entry name" value="Pyridox_Oxase_N"/>
</dbReference>
<accession>B8JGU4</accession>
<dbReference type="Pfam" id="PF01243">
    <property type="entry name" value="PNPOx_N"/>
    <property type="match status" value="1"/>
</dbReference>
<dbReference type="PANTHER" id="PTHR40660:SF1">
    <property type="entry name" value="5'-PHOSPHATE OXIDASE PUTATIVE DOMAIN-CONTAINING PROTEIN-RELATED"/>
    <property type="match status" value="1"/>
</dbReference>
<gene>
    <name evidence="2" type="ordered locus">A2cp1_3247</name>
</gene>
<evidence type="ECO:0000259" key="1">
    <source>
        <dbReference type="SMART" id="SM00065"/>
    </source>
</evidence>
<dbReference type="Proteomes" id="UP000007089">
    <property type="component" value="Chromosome"/>
</dbReference>
<dbReference type="EMBL" id="CP001359">
    <property type="protein sequence ID" value="ACL66581.1"/>
    <property type="molecule type" value="Genomic_DNA"/>
</dbReference>
<dbReference type="InterPro" id="IPR029016">
    <property type="entry name" value="GAF-like_dom_sf"/>
</dbReference>
<dbReference type="RefSeq" id="WP_015934394.1">
    <property type="nucleotide sequence ID" value="NC_011891.1"/>
</dbReference>
<dbReference type="Pfam" id="PF01590">
    <property type="entry name" value="GAF"/>
    <property type="match status" value="1"/>
</dbReference>
<keyword evidence="3" id="KW-1185">Reference proteome</keyword>
<feature type="domain" description="GAF" evidence="1">
    <location>
        <begin position="175"/>
        <end position="338"/>
    </location>
</feature>
<dbReference type="Gene3D" id="3.30.450.40">
    <property type="match status" value="1"/>
</dbReference>
<name>B8JGU4_ANAD2</name>
<dbReference type="SMART" id="SM00065">
    <property type="entry name" value="GAF"/>
    <property type="match status" value="1"/>
</dbReference>
<evidence type="ECO:0000313" key="3">
    <source>
        <dbReference type="Proteomes" id="UP000007089"/>
    </source>
</evidence>
<protein>
    <submittedName>
        <fullName evidence="2">Phytochrome sensor protein</fullName>
    </submittedName>
</protein>
<reference evidence="2" key="1">
    <citation type="submission" date="2009-01" db="EMBL/GenBank/DDBJ databases">
        <title>Complete sequence of Anaeromyxobacter dehalogenans 2CP-1.</title>
        <authorList>
            <consortium name="US DOE Joint Genome Institute"/>
            <person name="Lucas S."/>
            <person name="Copeland A."/>
            <person name="Lapidus A."/>
            <person name="Glavina del Rio T."/>
            <person name="Dalin E."/>
            <person name="Tice H."/>
            <person name="Bruce D."/>
            <person name="Goodwin L."/>
            <person name="Pitluck S."/>
            <person name="Saunders E."/>
            <person name="Brettin T."/>
            <person name="Detter J.C."/>
            <person name="Han C."/>
            <person name="Larimer F."/>
            <person name="Land M."/>
            <person name="Hauser L."/>
            <person name="Kyrpides N."/>
            <person name="Ovchinnikova G."/>
            <person name="Beliaev A.S."/>
            <person name="Richardson P."/>
        </authorList>
    </citation>
    <scope>NUCLEOTIDE SEQUENCE</scope>
    <source>
        <strain evidence="2">2CP-1</strain>
    </source>
</reference>
<evidence type="ECO:0000313" key="2">
    <source>
        <dbReference type="EMBL" id="ACL66581.1"/>
    </source>
</evidence>
<proteinExistence type="predicted"/>
<dbReference type="KEGG" id="acp:A2cp1_3247"/>
<dbReference type="PANTHER" id="PTHR40660">
    <property type="entry name" value="5'-PHOSPHATE OXIDASE PUTATIVE DOMAIN-CONTAINING PROTEIN-RELATED"/>
    <property type="match status" value="1"/>
</dbReference>
<dbReference type="AlphaFoldDB" id="B8JGU4"/>
<dbReference type="InterPro" id="IPR003018">
    <property type="entry name" value="GAF"/>
</dbReference>
<dbReference type="SUPFAM" id="SSF50475">
    <property type="entry name" value="FMN-binding split barrel"/>
    <property type="match status" value="1"/>
</dbReference>
<dbReference type="InterPro" id="IPR012349">
    <property type="entry name" value="Split_barrel_FMN-bd"/>
</dbReference>